<dbReference type="Pfam" id="PF00182">
    <property type="entry name" value="Glyco_hydro_19"/>
    <property type="match status" value="1"/>
</dbReference>
<feature type="chain" id="PRO_5013252465" evidence="3">
    <location>
        <begin position="22"/>
        <end position="461"/>
    </location>
</feature>
<dbReference type="PANTHER" id="PTHR22595">
    <property type="entry name" value="CHITINASE-RELATED"/>
    <property type="match status" value="1"/>
</dbReference>
<evidence type="ECO:0000256" key="2">
    <source>
        <dbReference type="ARBA" id="ARBA00023157"/>
    </source>
</evidence>
<dbReference type="InterPro" id="IPR023346">
    <property type="entry name" value="Lysozyme-like_dom_sf"/>
</dbReference>
<keyword evidence="1" id="KW-0611">Plant defense</keyword>
<dbReference type="SUPFAM" id="SSF52413">
    <property type="entry name" value="UDP-glucose/GDP-mannose dehydrogenase C-terminal domain"/>
    <property type="match status" value="1"/>
</dbReference>
<comment type="caution">
    <text evidence="5">The sequence shown here is derived from an EMBL/GenBank/DDBJ whole genome shotgun (WGS) entry which is preliminary data.</text>
</comment>
<organism evidence="5 6">
    <name type="scientific">Hypsibius exemplaris</name>
    <name type="common">Freshwater tardigrade</name>
    <dbReference type="NCBI Taxonomy" id="2072580"/>
    <lineage>
        <taxon>Eukaryota</taxon>
        <taxon>Metazoa</taxon>
        <taxon>Ecdysozoa</taxon>
        <taxon>Tardigrada</taxon>
        <taxon>Eutardigrada</taxon>
        <taxon>Parachela</taxon>
        <taxon>Hypsibioidea</taxon>
        <taxon>Hypsibiidae</taxon>
        <taxon>Hypsibius</taxon>
    </lineage>
</organism>
<evidence type="ECO:0000256" key="1">
    <source>
        <dbReference type="ARBA" id="ARBA00022821"/>
    </source>
</evidence>
<evidence type="ECO:0000313" key="6">
    <source>
        <dbReference type="Proteomes" id="UP000192578"/>
    </source>
</evidence>
<reference evidence="6" key="1">
    <citation type="submission" date="2017-01" db="EMBL/GenBank/DDBJ databases">
        <title>Comparative genomics of anhydrobiosis in the tardigrade Hypsibius dujardini.</title>
        <authorList>
            <person name="Yoshida Y."/>
            <person name="Koutsovoulos G."/>
            <person name="Laetsch D."/>
            <person name="Stevens L."/>
            <person name="Kumar S."/>
            <person name="Horikawa D."/>
            <person name="Ishino K."/>
            <person name="Komine S."/>
            <person name="Tomita M."/>
            <person name="Blaxter M."/>
            <person name="Arakawa K."/>
        </authorList>
    </citation>
    <scope>NUCLEOTIDE SEQUENCE [LARGE SCALE GENOMIC DNA]</scope>
    <source>
        <strain evidence="6">Z151</strain>
    </source>
</reference>
<keyword evidence="6" id="KW-1185">Reference proteome</keyword>
<dbReference type="GO" id="GO:0016998">
    <property type="term" value="P:cell wall macromolecule catabolic process"/>
    <property type="evidence" value="ECO:0007669"/>
    <property type="project" value="InterPro"/>
</dbReference>
<dbReference type="InterPro" id="IPR036779">
    <property type="entry name" value="LysM_dom_sf"/>
</dbReference>
<dbReference type="PROSITE" id="PS51782">
    <property type="entry name" value="LYSM"/>
    <property type="match status" value="1"/>
</dbReference>
<dbReference type="Gene3D" id="3.10.350.10">
    <property type="entry name" value="LysM domain"/>
    <property type="match status" value="1"/>
</dbReference>
<dbReference type="Gene3D" id="3.40.50.720">
    <property type="entry name" value="NAD(P)-binding Rossmann-like Domain"/>
    <property type="match status" value="1"/>
</dbReference>
<dbReference type="InterPro" id="IPR018392">
    <property type="entry name" value="LysM"/>
</dbReference>
<proteinExistence type="predicted"/>
<gene>
    <name evidence="5" type="ORF">BV898_10773</name>
</gene>
<name>A0A1W0WIR8_HYPEX</name>
<dbReference type="Proteomes" id="UP000192578">
    <property type="component" value="Unassembled WGS sequence"/>
</dbReference>
<keyword evidence="2" id="KW-1015">Disulfide bond</keyword>
<dbReference type="AlphaFoldDB" id="A0A1W0WIR8"/>
<accession>A0A1W0WIR8</accession>
<evidence type="ECO:0000259" key="4">
    <source>
        <dbReference type="PROSITE" id="PS51782"/>
    </source>
</evidence>
<sequence length="461" mass="50341">MTWKSVFLMIVVAIVSQLVRGCRLREEGCSTTITCCGDLACDKGPGAAWGFCRPSGSSAIAAPSKSDSSSGSQSSSIPIFVSSSLPDALCSKEEFITAVTSAGGFGVTPSDEQYRNFVARAVNGQITTKRELAMFLANVIHESAGLTTKEEWGPPAPGTYPNTVGVPGKNYHGRGYIQLTWDYNYKNASMALYGDLRLLNDPDQVKSNDMISWDTAFWYWSAHVHGAAGVQEGNFGTTIMKINGGIECGSSASNPTGARKRLQMYQDVLKAFGLFVSEAQCSNACDCVILTFAAGSQSGGKANGNPALKPAPIANGCSQTYTIKSGESFWLIGKNNGMMVDQLLTLNPSVEKFILRFERFGARIRWEGARATIYDPEVLEHVIVRTLDEPLTPRTLLYILFAVTARDRVIVCHNAYKAAARSHVIVICIEWDLFKCRVWVVKPTYRNLVCCQKFVFELSEE</sequence>
<keyword evidence="3" id="KW-0732">Signal</keyword>
<dbReference type="GO" id="GO:0006032">
    <property type="term" value="P:chitin catabolic process"/>
    <property type="evidence" value="ECO:0007669"/>
    <property type="project" value="InterPro"/>
</dbReference>
<dbReference type="CDD" id="cd00118">
    <property type="entry name" value="LysM"/>
    <property type="match status" value="1"/>
</dbReference>
<dbReference type="GO" id="GO:0006952">
    <property type="term" value="P:defense response"/>
    <property type="evidence" value="ECO:0007669"/>
    <property type="project" value="UniProtKB-KW"/>
</dbReference>
<dbReference type="InterPro" id="IPR000726">
    <property type="entry name" value="Glyco_hydro_19_cat"/>
</dbReference>
<feature type="domain" description="LysM" evidence="4">
    <location>
        <begin position="319"/>
        <end position="366"/>
    </location>
</feature>
<dbReference type="GO" id="GO:0004568">
    <property type="term" value="F:chitinase activity"/>
    <property type="evidence" value="ECO:0007669"/>
    <property type="project" value="InterPro"/>
</dbReference>
<dbReference type="CDD" id="cd00325">
    <property type="entry name" value="chitinase_GH19"/>
    <property type="match status" value="1"/>
</dbReference>
<dbReference type="PANTHER" id="PTHR22595:SF79">
    <property type="entry name" value="CHITINASE 12"/>
    <property type="match status" value="1"/>
</dbReference>
<dbReference type="Gene3D" id="3.30.20.10">
    <property type="entry name" value="Endochitinase, domain 2"/>
    <property type="match status" value="1"/>
</dbReference>
<feature type="signal peptide" evidence="3">
    <location>
        <begin position="1"/>
        <end position="21"/>
    </location>
</feature>
<protein>
    <submittedName>
        <fullName evidence="5">Chitinase 6</fullName>
    </submittedName>
</protein>
<dbReference type="Gene3D" id="1.10.530.10">
    <property type="match status" value="1"/>
</dbReference>
<evidence type="ECO:0000313" key="5">
    <source>
        <dbReference type="EMBL" id="OQV15013.1"/>
    </source>
</evidence>
<dbReference type="OrthoDB" id="5985073at2759"/>
<dbReference type="EMBL" id="MTYJ01000095">
    <property type="protein sequence ID" value="OQV15013.1"/>
    <property type="molecule type" value="Genomic_DNA"/>
</dbReference>
<dbReference type="InterPro" id="IPR036220">
    <property type="entry name" value="UDP-Glc/GDP-Man_DH_C_sf"/>
</dbReference>
<dbReference type="SUPFAM" id="SSF53955">
    <property type="entry name" value="Lysozyme-like"/>
    <property type="match status" value="1"/>
</dbReference>
<evidence type="ECO:0000256" key="3">
    <source>
        <dbReference type="SAM" id="SignalP"/>
    </source>
</evidence>